<gene>
    <name evidence="1" type="ORF">GCM10007901_05080</name>
</gene>
<dbReference type="RefSeq" id="WP_284319323.1">
    <property type="nucleotide sequence ID" value="NZ_BSOB01000005.1"/>
</dbReference>
<dbReference type="Proteomes" id="UP001156670">
    <property type="component" value="Unassembled WGS sequence"/>
</dbReference>
<organism evidence="1 2">
    <name type="scientific">Dyella acidisoli</name>
    <dbReference type="NCBI Taxonomy" id="1867834"/>
    <lineage>
        <taxon>Bacteria</taxon>
        <taxon>Pseudomonadati</taxon>
        <taxon>Pseudomonadota</taxon>
        <taxon>Gammaproteobacteria</taxon>
        <taxon>Lysobacterales</taxon>
        <taxon>Rhodanobacteraceae</taxon>
        <taxon>Dyella</taxon>
    </lineage>
</organism>
<dbReference type="EMBL" id="BSOB01000005">
    <property type="protein sequence ID" value="GLQ91558.1"/>
    <property type="molecule type" value="Genomic_DNA"/>
</dbReference>
<sequence length="181" mass="20087">MPTPMSDRMKRLLLLPLMLSCAGCVKHLQEPPAAVSFVRFEKTRYAYKLTFNSNTGFLAASYTDKLPVVGHWLICSLDGDTDFSIDHAFSLRRFMRGITESADHAEKGQQPSFAYSSELTFSETLDEGTSDHALSKTDVNSLLAGRSSIPCKVVMTITGYAPYYSMTMQVPAKALLDEVNR</sequence>
<evidence type="ECO:0000313" key="2">
    <source>
        <dbReference type="Proteomes" id="UP001156670"/>
    </source>
</evidence>
<comment type="caution">
    <text evidence="1">The sequence shown here is derived from an EMBL/GenBank/DDBJ whole genome shotgun (WGS) entry which is preliminary data.</text>
</comment>
<accession>A0ABQ5XM11</accession>
<evidence type="ECO:0000313" key="1">
    <source>
        <dbReference type="EMBL" id="GLQ91558.1"/>
    </source>
</evidence>
<proteinExistence type="predicted"/>
<protein>
    <submittedName>
        <fullName evidence="1">Uncharacterized protein</fullName>
    </submittedName>
</protein>
<reference evidence="2" key="1">
    <citation type="journal article" date="2019" name="Int. J. Syst. Evol. Microbiol.">
        <title>The Global Catalogue of Microorganisms (GCM) 10K type strain sequencing project: providing services to taxonomists for standard genome sequencing and annotation.</title>
        <authorList>
            <consortium name="The Broad Institute Genomics Platform"/>
            <consortium name="The Broad Institute Genome Sequencing Center for Infectious Disease"/>
            <person name="Wu L."/>
            <person name="Ma J."/>
        </authorList>
    </citation>
    <scope>NUCLEOTIDE SEQUENCE [LARGE SCALE GENOMIC DNA]</scope>
    <source>
        <strain evidence="2">NBRC 111980</strain>
    </source>
</reference>
<keyword evidence="2" id="KW-1185">Reference proteome</keyword>
<name>A0ABQ5XM11_9GAMM</name>